<dbReference type="Pfam" id="PF13873">
    <property type="entry name" value="Myb_DNA-bind_5"/>
    <property type="match status" value="1"/>
</dbReference>
<protein>
    <recommendedName>
        <fullName evidence="2">Regulatory protein zeste</fullName>
    </recommendedName>
</protein>
<evidence type="ECO:0000256" key="2">
    <source>
        <dbReference type="ARBA" id="ARBA00016807"/>
    </source>
</evidence>
<keyword evidence="9" id="KW-1185">Reference proteome</keyword>
<keyword evidence="4" id="KW-0804">Transcription</keyword>
<name>A0A6G0Y1R3_APHCR</name>
<evidence type="ECO:0000313" key="9">
    <source>
        <dbReference type="Proteomes" id="UP000478052"/>
    </source>
</evidence>
<comment type="caution">
    <text evidence="8">The sequence shown here is derived from an EMBL/GenBank/DDBJ whole genome shotgun (WGS) entry which is preliminary data.</text>
</comment>
<dbReference type="AlphaFoldDB" id="A0A6G0Y1R3"/>
<feature type="region of interest" description="Disordered" evidence="6">
    <location>
        <begin position="234"/>
        <end position="254"/>
    </location>
</feature>
<evidence type="ECO:0000256" key="1">
    <source>
        <dbReference type="ARBA" id="ARBA00011764"/>
    </source>
</evidence>
<keyword evidence="3" id="KW-0805">Transcription regulation</keyword>
<dbReference type="OrthoDB" id="6630547at2759"/>
<organism evidence="8 9">
    <name type="scientific">Aphis craccivora</name>
    <name type="common">Cowpea aphid</name>
    <dbReference type="NCBI Taxonomy" id="307492"/>
    <lineage>
        <taxon>Eukaryota</taxon>
        <taxon>Metazoa</taxon>
        <taxon>Ecdysozoa</taxon>
        <taxon>Arthropoda</taxon>
        <taxon>Hexapoda</taxon>
        <taxon>Insecta</taxon>
        <taxon>Pterygota</taxon>
        <taxon>Neoptera</taxon>
        <taxon>Paraneoptera</taxon>
        <taxon>Hemiptera</taxon>
        <taxon>Sternorrhyncha</taxon>
        <taxon>Aphidomorpha</taxon>
        <taxon>Aphidoidea</taxon>
        <taxon>Aphididae</taxon>
        <taxon>Aphidini</taxon>
        <taxon>Aphis</taxon>
        <taxon>Aphis</taxon>
    </lineage>
</organism>
<dbReference type="PANTHER" id="PTHR23098:SF16">
    <property type="entry name" value="REGULATORY PROTEIN ZESTE"/>
    <property type="match status" value="1"/>
</dbReference>
<dbReference type="EMBL" id="VUJU01006748">
    <property type="protein sequence ID" value="KAF0747691.1"/>
    <property type="molecule type" value="Genomic_DNA"/>
</dbReference>
<feature type="domain" description="Myb/SANT-like DNA-binding" evidence="7">
    <location>
        <begin position="11"/>
        <end position="87"/>
    </location>
</feature>
<comment type="subunit">
    <text evidence="1">Self-associates forming complexes of several hundred monomers.</text>
</comment>
<evidence type="ECO:0000313" key="8">
    <source>
        <dbReference type="EMBL" id="KAF0747691.1"/>
    </source>
</evidence>
<gene>
    <name evidence="8" type="ORF">FWK35_00017035</name>
</gene>
<comment type="function">
    <text evidence="5">Involved in transvection phenomena (= synapsis-dependent gene expression), where the synaptic pairing of chromosomes carrying genes with which zeste interacts influences the expression of these genes. Zeste binds to DNA and stimulates transcription from a nearby promoter.</text>
</comment>
<proteinExistence type="predicted"/>
<evidence type="ECO:0000256" key="4">
    <source>
        <dbReference type="ARBA" id="ARBA00023163"/>
    </source>
</evidence>
<dbReference type="PANTHER" id="PTHR23098">
    <property type="entry name" value="AGAP001331-PA-RELATED"/>
    <property type="match status" value="1"/>
</dbReference>
<evidence type="ECO:0000256" key="3">
    <source>
        <dbReference type="ARBA" id="ARBA00023015"/>
    </source>
</evidence>
<evidence type="ECO:0000256" key="5">
    <source>
        <dbReference type="ARBA" id="ARBA00025466"/>
    </source>
</evidence>
<sequence>MEPSKELKRKRNVNFNKREEEFLVELVRKYQQVIENKKTDSIMWKDKEACWVKLTAEFNSLGLLVPRTVAQLQLKYKNLKKVVRKKSATIRLEGIMTGGGKNQAEPLDDVEQKVKDIIRLSVDGLPSVFDSDADFGDNNDMIDAETFEDNEVDFEDNCYVTVMPGDIEEPIAVIPDQILFCQLKVDPEPWTQSTSITVGTPFDKQPICLTNQLDKGASKKLQWNVVTPQNLKQRISTPLRSNNKRSKSRSSEATNLLQNRDRLVELQIKCLEQEYEMNEVKKKECCLRRRKIVPRN</sequence>
<dbReference type="GO" id="GO:0005634">
    <property type="term" value="C:nucleus"/>
    <property type="evidence" value="ECO:0007669"/>
    <property type="project" value="TreeGrafter"/>
</dbReference>
<accession>A0A6G0Y1R3</accession>
<dbReference type="Proteomes" id="UP000478052">
    <property type="component" value="Unassembled WGS sequence"/>
</dbReference>
<dbReference type="InterPro" id="IPR028002">
    <property type="entry name" value="Myb_DNA-bind_5"/>
</dbReference>
<evidence type="ECO:0000259" key="7">
    <source>
        <dbReference type="Pfam" id="PF13873"/>
    </source>
</evidence>
<evidence type="ECO:0000256" key="6">
    <source>
        <dbReference type="SAM" id="MobiDB-lite"/>
    </source>
</evidence>
<reference evidence="8 9" key="1">
    <citation type="submission" date="2019-08" db="EMBL/GenBank/DDBJ databases">
        <title>Whole genome of Aphis craccivora.</title>
        <authorList>
            <person name="Voronova N.V."/>
            <person name="Shulinski R.S."/>
            <person name="Bandarenka Y.V."/>
            <person name="Zhorov D.G."/>
            <person name="Warner D."/>
        </authorList>
    </citation>
    <scope>NUCLEOTIDE SEQUENCE [LARGE SCALE GENOMIC DNA]</scope>
    <source>
        <strain evidence="8">180601</strain>
        <tissue evidence="8">Whole Body</tissue>
    </source>
</reference>